<dbReference type="Gene3D" id="3.40.50.2000">
    <property type="entry name" value="Glycogen Phosphorylase B"/>
    <property type="match status" value="2"/>
</dbReference>
<feature type="domain" description="Glycosyltransferase subfamily 4-like N-terminal" evidence="2">
    <location>
        <begin position="39"/>
        <end position="189"/>
    </location>
</feature>
<dbReference type="Pfam" id="PF00534">
    <property type="entry name" value="Glycos_transf_1"/>
    <property type="match status" value="1"/>
</dbReference>
<dbReference type="EMBL" id="DRKP01000192">
    <property type="protein sequence ID" value="HEB97824.1"/>
    <property type="molecule type" value="Genomic_DNA"/>
</dbReference>
<dbReference type="InterPro" id="IPR028098">
    <property type="entry name" value="Glyco_trans_4-like_N"/>
</dbReference>
<dbReference type="GO" id="GO:0016757">
    <property type="term" value="F:glycosyltransferase activity"/>
    <property type="evidence" value="ECO:0007669"/>
    <property type="project" value="InterPro"/>
</dbReference>
<protein>
    <submittedName>
        <fullName evidence="3">Glycosyltransferase family 1 protein</fullName>
    </submittedName>
</protein>
<organism evidence="3">
    <name type="scientific">Sedimenticola thiotaurini</name>
    <dbReference type="NCBI Taxonomy" id="1543721"/>
    <lineage>
        <taxon>Bacteria</taxon>
        <taxon>Pseudomonadati</taxon>
        <taxon>Pseudomonadota</taxon>
        <taxon>Gammaproteobacteria</taxon>
        <taxon>Chromatiales</taxon>
        <taxon>Sedimenticolaceae</taxon>
        <taxon>Sedimenticola</taxon>
    </lineage>
</organism>
<proteinExistence type="predicted"/>
<dbReference type="PANTHER" id="PTHR12526">
    <property type="entry name" value="GLYCOSYLTRANSFERASE"/>
    <property type="match status" value="1"/>
</dbReference>
<evidence type="ECO:0000259" key="2">
    <source>
        <dbReference type="Pfam" id="PF13439"/>
    </source>
</evidence>
<dbReference type="CDD" id="cd03801">
    <property type="entry name" value="GT4_PimA-like"/>
    <property type="match status" value="1"/>
</dbReference>
<feature type="domain" description="Glycosyl transferase family 1" evidence="1">
    <location>
        <begin position="203"/>
        <end position="361"/>
    </location>
</feature>
<accession>A0A831RS79</accession>
<dbReference type="GO" id="GO:1901135">
    <property type="term" value="P:carbohydrate derivative metabolic process"/>
    <property type="evidence" value="ECO:0007669"/>
    <property type="project" value="UniProtKB-ARBA"/>
</dbReference>
<reference evidence="3" key="1">
    <citation type="journal article" date="2020" name="mSystems">
        <title>Genome- and Community-Level Interaction Insights into Carbon Utilization and Element Cycling Functions of Hydrothermarchaeota in Hydrothermal Sediment.</title>
        <authorList>
            <person name="Zhou Z."/>
            <person name="Liu Y."/>
            <person name="Xu W."/>
            <person name="Pan J."/>
            <person name="Luo Z.H."/>
            <person name="Li M."/>
        </authorList>
    </citation>
    <scope>NUCLEOTIDE SEQUENCE [LARGE SCALE GENOMIC DNA]</scope>
    <source>
        <strain evidence="3">HyVt-443</strain>
    </source>
</reference>
<dbReference type="PANTHER" id="PTHR12526:SF635">
    <property type="entry name" value="GLYCOSYL TRANSFERASE GROUP 1"/>
    <property type="match status" value="1"/>
</dbReference>
<evidence type="ECO:0000313" key="3">
    <source>
        <dbReference type="EMBL" id="HEB97824.1"/>
    </source>
</evidence>
<evidence type="ECO:0000259" key="1">
    <source>
        <dbReference type="Pfam" id="PF00534"/>
    </source>
</evidence>
<gene>
    <name evidence="3" type="ORF">ENI96_15505</name>
</gene>
<dbReference type="AlphaFoldDB" id="A0A831RS79"/>
<name>A0A831RS79_9GAMM</name>
<dbReference type="SUPFAM" id="SSF53756">
    <property type="entry name" value="UDP-Glycosyltransferase/glycogen phosphorylase"/>
    <property type="match status" value="1"/>
</dbReference>
<sequence length="391" mass="43378">MPGWQERTVVEQEHRGQPCRFGTGDWNIALVGPLPPPSGGMATQTDQLRRLLGQEGVTVELVQSNAPYRPAWAGRLKGVRALFRLIPYCLQLWRAAGRNRLFHVMANSGWSWHLFAAPAIWIAWLRGVPVIVNYRGGEAEEFFRRAMHWVRPSLRRCARIVVPSGFLEQVFISRSIEVTVVPNIIDLSRFSISPEDSRNADGRGDAPRIIVTRNLEALYDVATAIEAFASIRSRYPDATMHIAGEGEERQRLEQHCRRLGISDAVHFTGRLSHEQIAALYREADLMLNPSLADNMPNSLLEAMASGVPVVTTDVGGIPYLVEDGVHALLVPPAEPGKMAAASLAILDDAALRHRLVQAGRELVEQFTWNRIAQRWACVYGDVLGETSGEAA</sequence>
<dbReference type="Pfam" id="PF13439">
    <property type="entry name" value="Glyco_transf_4"/>
    <property type="match status" value="1"/>
</dbReference>
<comment type="caution">
    <text evidence="3">The sequence shown here is derived from an EMBL/GenBank/DDBJ whole genome shotgun (WGS) entry which is preliminary data.</text>
</comment>
<dbReference type="Proteomes" id="UP000886251">
    <property type="component" value="Unassembled WGS sequence"/>
</dbReference>
<dbReference type="InterPro" id="IPR001296">
    <property type="entry name" value="Glyco_trans_1"/>
</dbReference>